<protein>
    <submittedName>
        <fullName evidence="1">Uncharacterized protein</fullName>
    </submittedName>
</protein>
<comment type="caution">
    <text evidence="1">The sequence shown here is derived from an EMBL/GenBank/DDBJ whole genome shotgun (WGS) entry which is preliminary data.</text>
</comment>
<proteinExistence type="predicted"/>
<name>A0A8S9UDM2_PHYIN</name>
<gene>
    <name evidence="1" type="ORF">GN958_ATG14374</name>
</gene>
<dbReference type="AlphaFoldDB" id="A0A8S9UDM2"/>
<evidence type="ECO:0000313" key="2">
    <source>
        <dbReference type="Proteomes" id="UP000704712"/>
    </source>
</evidence>
<dbReference type="Proteomes" id="UP000704712">
    <property type="component" value="Unassembled WGS sequence"/>
</dbReference>
<dbReference type="EMBL" id="JAACNO010001949">
    <property type="protein sequence ID" value="KAF4136428.1"/>
    <property type="molecule type" value="Genomic_DNA"/>
</dbReference>
<organism evidence="1 2">
    <name type="scientific">Phytophthora infestans</name>
    <name type="common">Potato late blight agent</name>
    <name type="synonym">Botrytis infestans</name>
    <dbReference type="NCBI Taxonomy" id="4787"/>
    <lineage>
        <taxon>Eukaryota</taxon>
        <taxon>Sar</taxon>
        <taxon>Stramenopiles</taxon>
        <taxon>Oomycota</taxon>
        <taxon>Peronosporomycetes</taxon>
        <taxon>Peronosporales</taxon>
        <taxon>Peronosporaceae</taxon>
        <taxon>Phytophthora</taxon>
    </lineage>
</organism>
<reference evidence="1" key="1">
    <citation type="submission" date="2020-03" db="EMBL/GenBank/DDBJ databases">
        <title>Hybrid Assembly of Korean Phytophthora infestans isolates.</title>
        <authorList>
            <person name="Prokchorchik M."/>
            <person name="Lee Y."/>
            <person name="Seo J."/>
            <person name="Cho J.-H."/>
            <person name="Park Y.-E."/>
            <person name="Jang D.-C."/>
            <person name="Im J.-S."/>
            <person name="Choi J.-G."/>
            <person name="Park H.-J."/>
            <person name="Lee G.-B."/>
            <person name="Lee Y.-G."/>
            <person name="Hong S.-Y."/>
            <person name="Cho K."/>
            <person name="Sohn K.H."/>
        </authorList>
    </citation>
    <scope>NUCLEOTIDE SEQUENCE</scope>
    <source>
        <strain evidence="1">KR_2_A2</strain>
    </source>
</reference>
<accession>A0A8S9UDM2</accession>
<sequence length="80" mass="8535">MLKMETTEEAFALATGAVKHSRLATSKVAPLARTLGGVLTRKAQYFCLALHPSVLVLESQPGTPRSCRFIGHANTVPSKA</sequence>
<evidence type="ECO:0000313" key="1">
    <source>
        <dbReference type="EMBL" id="KAF4136428.1"/>
    </source>
</evidence>